<dbReference type="SUPFAM" id="SSF52172">
    <property type="entry name" value="CheY-like"/>
    <property type="match status" value="1"/>
</dbReference>
<protein>
    <submittedName>
        <fullName evidence="3">Response regulator</fullName>
    </submittedName>
</protein>
<proteinExistence type="predicted"/>
<dbReference type="EMBL" id="CP032094">
    <property type="protein sequence ID" value="AXY02846.1"/>
    <property type="molecule type" value="Genomic_DNA"/>
</dbReference>
<organism evidence="3 4">
    <name type="scientific">Vibrio alfacsensis</name>
    <dbReference type="NCBI Taxonomy" id="1074311"/>
    <lineage>
        <taxon>Bacteria</taxon>
        <taxon>Pseudomonadati</taxon>
        <taxon>Pseudomonadota</taxon>
        <taxon>Gammaproteobacteria</taxon>
        <taxon>Vibrionales</taxon>
        <taxon>Vibrionaceae</taxon>
        <taxon>Vibrio</taxon>
    </lineage>
</organism>
<dbReference type="SMART" id="SM00448">
    <property type="entry name" value="REC"/>
    <property type="match status" value="1"/>
</dbReference>
<dbReference type="PANTHER" id="PTHR43228:SF1">
    <property type="entry name" value="TWO-COMPONENT RESPONSE REGULATOR ARR22"/>
    <property type="match status" value="1"/>
</dbReference>
<dbReference type="SUPFAM" id="SSF48452">
    <property type="entry name" value="TPR-like"/>
    <property type="match status" value="1"/>
</dbReference>
<feature type="modified residue" description="4-aspartylphosphate" evidence="1">
    <location>
        <position position="62"/>
    </location>
</feature>
<feature type="domain" description="Response regulatory" evidence="2">
    <location>
        <begin position="10"/>
        <end position="131"/>
    </location>
</feature>
<dbReference type="Proteomes" id="UP000262832">
    <property type="component" value="Chromosome II"/>
</dbReference>
<sequence length="562" mass="64397">MTTKSLSEYNVLIVDDAPIVVLTLRNMLTKLGFSDKRIYTARLAKLAIPIAHNERIDLIICDYNFGRGMNGKQLFEELKYLKLIRPDTIFILVTGESSASIVRAIIELKPDEYLLKPFNSIKLKERISTAIRRKNALLAIYEAELQNDSQAGLMACDDLTPFHPEYFFIIEKFRADFLTRLQLHKQAKLVYENVLERKEVNWAKIGLANTLVSLGDTEQAHELVRELLENSPNNVEVRDCAANVNMLNREIPGAIKHLALANKLVEGNSERELVIVNLCLAENDYLSALQHYHAYMEINKDTYRNNMYAKLNLIRILLYCTRKLEGRQDLLAQAKSLYKAILNGPTDHSVKDELDLIAAHIAIEENQYVAAFKVLSDLYKRKPFNHFYAQFHLAWLLHEMNFETEFSQAVTWCFEGLGTDSSDIILSSKITLGRALEKENTERQKWMEEQYKKIRASEDDYQSLLDALIELRSRCPLLRTVCINIIKVLTRAWPSNMSAVEVEVLIKKCDSIIRQLVSSDDLKKSGYDKFLFRAQDRCSQMAIVNSADVNTATSEPELQTSS</sequence>
<dbReference type="InterPro" id="IPR001789">
    <property type="entry name" value="Sig_transdc_resp-reg_receiver"/>
</dbReference>
<name>A0ABN5PKS1_9VIBR</name>
<keyword evidence="1" id="KW-0597">Phosphoprotein</keyword>
<dbReference type="InterPro" id="IPR052048">
    <property type="entry name" value="ST_Response_Regulator"/>
</dbReference>
<dbReference type="Gene3D" id="3.40.50.2300">
    <property type="match status" value="1"/>
</dbReference>
<evidence type="ECO:0000313" key="4">
    <source>
        <dbReference type="Proteomes" id="UP000262832"/>
    </source>
</evidence>
<dbReference type="Gene3D" id="1.25.40.10">
    <property type="entry name" value="Tetratricopeptide repeat domain"/>
    <property type="match status" value="1"/>
</dbReference>
<dbReference type="InterPro" id="IPR014460">
    <property type="entry name" value="Sig_transdc_resp-reg_VieB"/>
</dbReference>
<evidence type="ECO:0000313" key="3">
    <source>
        <dbReference type="EMBL" id="AXY02846.1"/>
    </source>
</evidence>
<keyword evidence="4" id="KW-1185">Reference proteome</keyword>
<evidence type="ECO:0000256" key="1">
    <source>
        <dbReference type="PROSITE-ProRule" id="PRU00169"/>
    </source>
</evidence>
<dbReference type="PANTHER" id="PTHR43228">
    <property type="entry name" value="TWO-COMPONENT RESPONSE REGULATOR"/>
    <property type="match status" value="1"/>
</dbReference>
<dbReference type="PIRSF" id="PIRSF011521">
    <property type="entry name" value="VieB"/>
    <property type="match status" value="1"/>
</dbReference>
<dbReference type="Pfam" id="PF00072">
    <property type="entry name" value="Response_reg"/>
    <property type="match status" value="1"/>
</dbReference>
<dbReference type="RefSeq" id="WP_128812757.1">
    <property type="nucleotide sequence ID" value="NZ_CP032094.1"/>
</dbReference>
<dbReference type="PROSITE" id="PS50110">
    <property type="entry name" value="RESPONSE_REGULATORY"/>
    <property type="match status" value="1"/>
</dbReference>
<accession>A0ABN5PKS1</accession>
<dbReference type="CDD" id="cd17589">
    <property type="entry name" value="REC_TPR"/>
    <property type="match status" value="1"/>
</dbReference>
<dbReference type="InterPro" id="IPR011006">
    <property type="entry name" value="CheY-like_superfamily"/>
</dbReference>
<reference evidence="3 4" key="1">
    <citation type="submission" date="2018-08" db="EMBL/GenBank/DDBJ databases">
        <title>Genomic taxonomy of the Vibrionaceae family.</title>
        <authorList>
            <person name="Gomez-Gil B."/>
            <person name="Tanaka M."/>
            <person name="Sawabe T."/>
            <person name="Enciso-Ibarra K."/>
        </authorList>
    </citation>
    <scope>NUCLEOTIDE SEQUENCE [LARGE SCALE GENOMIC DNA]</scope>
    <source>
        <strain evidence="3 4">CAIM 1831</strain>
    </source>
</reference>
<dbReference type="InterPro" id="IPR011990">
    <property type="entry name" value="TPR-like_helical_dom_sf"/>
</dbReference>
<evidence type="ECO:0000259" key="2">
    <source>
        <dbReference type="PROSITE" id="PS50110"/>
    </source>
</evidence>
<gene>
    <name evidence="3" type="ORF">D1115_17790</name>
</gene>